<dbReference type="EMBL" id="QYYA01000099">
    <property type="protein sequence ID" value="RJG11635.1"/>
    <property type="molecule type" value="Genomic_DNA"/>
</dbReference>
<organism evidence="1 2">
    <name type="scientific">Alcanivorax profundi</name>
    <dbReference type="NCBI Taxonomy" id="2338368"/>
    <lineage>
        <taxon>Bacteria</taxon>
        <taxon>Pseudomonadati</taxon>
        <taxon>Pseudomonadota</taxon>
        <taxon>Gammaproteobacteria</taxon>
        <taxon>Oceanospirillales</taxon>
        <taxon>Alcanivoracaceae</taxon>
        <taxon>Alcanivorax</taxon>
    </lineage>
</organism>
<protein>
    <submittedName>
        <fullName evidence="1">Uncharacterized protein</fullName>
    </submittedName>
</protein>
<comment type="caution">
    <text evidence="1">The sequence shown here is derived from an EMBL/GenBank/DDBJ whole genome shotgun (WGS) entry which is preliminary data.</text>
</comment>
<gene>
    <name evidence="1" type="ORF">D4A39_17035</name>
</gene>
<evidence type="ECO:0000313" key="2">
    <source>
        <dbReference type="Proteomes" id="UP000283734"/>
    </source>
</evidence>
<dbReference type="Proteomes" id="UP000283734">
    <property type="component" value="Unassembled WGS sequence"/>
</dbReference>
<sequence>SEEVNVGDNIAICLSKKLLVRINELFPQLPNLQDRINQSPLFKSQCESLQVGLELFLHLGKIDFVENGKQERKGENRYNKMLAFSDKMLVLDAYLSMQAEYTDLLLNNWLNGDECGDKFEDGLKSILSTFIIDCCYKIKKPDGSEVVFNLENICKVL</sequence>
<dbReference type="RefSeq" id="WP_158586952.1">
    <property type="nucleotide sequence ID" value="NZ_QYYA01000099.1"/>
</dbReference>
<reference evidence="1 2" key="1">
    <citation type="submission" date="2018-09" db="EMBL/GenBank/DDBJ databases">
        <title>Alcanivorax profundi sp. nov., isolated from 1000 m-depth seawater of the Mariana Trench.</title>
        <authorList>
            <person name="Liu J."/>
        </authorList>
    </citation>
    <scope>NUCLEOTIDE SEQUENCE [LARGE SCALE GENOMIC DNA]</scope>
    <source>
        <strain evidence="1 2">MTEO17</strain>
    </source>
</reference>
<accession>A0A418XGS0</accession>
<feature type="non-terminal residue" evidence="1">
    <location>
        <position position="157"/>
    </location>
</feature>
<proteinExistence type="predicted"/>
<evidence type="ECO:0000313" key="1">
    <source>
        <dbReference type="EMBL" id="RJG11635.1"/>
    </source>
</evidence>
<name>A0A418XGS0_9GAMM</name>
<dbReference type="AlphaFoldDB" id="A0A418XGS0"/>
<feature type="non-terminal residue" evidence="1">
    <location>
        <position position="1"/>
    </location>
</feature>
<keyword evidence="2" id="KW-1185">Reference proteome</keyword>